<feature type="chain" id="PRO_5021197555" evidence="8">
    <location>
        <begin position="28"/>
        <end position="69"/>
    </location>
</feature>
<dbReference type="EMBL" id="SRID01000570">
    <property type="protein sequence ID" value="TGA85253.1"/>
    <property type="molecule type" value="Genomic_DNA"/>
</dbReference>
<keyword evidence="11" id="KW-1185">Reference proteome</keyword>
<evidence type="ECO:0000313" key="10">
    <source>
        <dbReference type="EMBL" id="TGA85253.1"/>
    </source>
</evidence>
<evidence type="ECO:0000256" key="5">
    <source>
        <dbReference type="ARBA" id="ARBA00022889"/>
    </source>
</evidence>
<keyword evidence="3" id="KW-0964">Secreted</keyword>
<gene>
    <name evidence="10" type="ORF">E4099_31025</name>
</gene>
<dbReference type="Proteomes" id="UP000297948">
    <property type="component" value="Unassembled WGS sequence"/>
</dbReference>
<reference evidence="10 11" key="1">
    <citation type="submission" date="2019-03" db="EMBL/GenBank/DDBJ databases">
        <authorList>
            <person name="Gonzalez-Pimentel J.L."/>
        </authorList>
    </citation>
    <scope>NUCLEOTIDE SEQUENCE [LARGE SCALE GENOMIC DNA]</scope>
    <source>
        <strain evidence="10 11">JCM 31289</strain>
    </source>
</reference>
<comment type="subcellular location">
    <subcellularLocation>
        <location evidence="1">Secreted</location>
        <location evidence="1">Cell wall</location>
    </subcellularLocation>
</comment>
<sequence length="69" mass="6614">MKNIKKIAALTLAAGGLAIAGAGAASAATGVVSGNDVQVPVRVGVHVCDNTVSVIGAENPVLGGSCTNR</sequence>
<dbReference type="InterPro" id="IPR005528">
    <property type="entry name" value="ChpA-H"/>
</dbReference>
<evidence type="ECO:0000256" key="8">
    <source>
        <dbReference type="SAM" id="SignalP"/>
    </source>
</evidence>
<name>A0A4Z0FQD6_9ACTN</name>
<dbReference type="Pfam" id="PF03777">
    <property type="entry name" value="ChpA-C"/>
    <property type="match status" value="1"/>
</dbReference>
<evidence type="ECO:0000256" key="3">
    <source>
        <dbReference type="ARBA" id="ARBA00022525"/>
    </source>
</evidence>
<evidence type="ECO:0000256" key="6">
    <source>
        <dbReference type="ARBA" id="ARBA00023087"/>
    </source>
</evidence>
<keyword evidence="4 8" id="KW-0732">Signal</keyword>
<feature type="domain" description="Chaplin" evidence="9">
    <location>
        <begin position="28"/>
        <end position="68"/>
    </location>
</feature>
<keyword evidence="6 7" id="KW-0034">Amyloid</keyword>
<evidence type="ECO:0000256" key="7">
    <source>
        <dbReference type="PROSITE-ProRule" id="PRU01232"/>
    </source>
</evidence>
<protein>
    <submittedName>
        <fullName evidence="10">Chaplin</fullName>
    </submittedName>
</protein>
<dbReference type="RefSeq" id="WP_135342431.1">
    <property type="nucleotide sequence ID" value="NZ_JBHLTX010000069.1"/>
</dbReference>
<evidence type="ECO:0000313" key="11">
    <source>
        <dbReference type="Proteomes" id="UP000297948"/>
    </source>
</evidence>
<evidence type="ECO:0000256" key="4">
    <source>
        <dbReference type="ARBA" id="ARBA00022729"/>
    </source>
</evidence>
<evidence type="ECO:0000256" key="2">
    <source>
        <dbReference type="ARBA" id="ARBA00022512"/>
    </source>
</evidence>
<dbReference type="PROSITE" id="PS51884">
    <property type="entry name" value="CHAPLIN"/>
    <property type="match status" value="1"/>
</dbReference>
<feature type="signal peptide" evidence="8">
    <location>
        <begin position="1"/>
        <end position="27"/>
    </location>
</feature>
<dbReference type="AlphaFoldDB" id="A0A4Z0FQD6"/>
<proteinExistence type="predicted"/>
<dbReference type="GO" id="GO:0007155">
    <property type="term" value="P:cell adhesion"/>
    <property type="evidence" value="ECO:0007669"/>
    <property type="project" value="UniProtKB-KW"/>
</dbReference>
<keyword evidence="5" id="KW-0130">Cell adhesion</keyword>
<evidence type="ECO:0000259" key="9">
    <source>
        <dbReference type="PROSITE" id="PS51884"/>
    </source>
</evidence>
<evidence type="ECO:0000256" key="1">
    <source>
        <dbReference type="ARBA" id="ARBA00004191"/>
    </source>
</evidence>
<comment type="caution">
    <text evidence="10">The sequence shown here is derived from an EMBL/GenBank/DDBJ whole genome shotgun (WGS) entry which is preliminary data.</text>
</comment>
<accession>A0A4Z0FQD6</accession>
<organism evidence="10 11">
    <name type="scientific">Streptomyces palmae</name>
    <dbReference type="NCBI Taxonomy" id="1701085"/>
    <lineage>
        <taxon>Bacteria</taxon>
        <taxon>Bacillati</taxon>
        <taxon>Actinomycetota</taxon>
        <taxon>Actinomycetes</taxon>
        <taxon>Kitasatosporales</taxon>
        <taxon>Streptomycetaceae</taxon>
        <taxon>Streptomyces</taxon>
    </lineage>
</organism>
<dbReference type="OrthoDB" id="3544424at2"/>
<keyword evidence="2" id="KW-0134">Cell wall</keyword>